<keyword evidence="7 13" id="KW-0547">Nucleotide-binding</keyword>
<evidence type="ECO:0000313" key="16">
    <source>
        <dbReference type="Proteomes" id="UP000886758"/>
    </source>
</evidence>
<dbReference type="EC" id="6.1.1.20" evidence="13"/>
<keyword evidence="11 13" id="KW-0030">Aminoacyl-tRNA synthetase</keyword>
<reference evidence="15" key="1">
    <citation type="submission" date="2020-10" db="EMBL/GenBank/DDBJ databases">
        <authorList>
            <person name="Gilroy R."/>
        </authorList>
    </citation>
    <scope>NUCLEOTIDE SEQUENCE</scope>
    <source>
        <strain evidence="15">ChiW17-6978</strain>
    </source>
</reference>
<dbReference type="InterPro" id="IPR006195">
    <property type="entry name" value="aa-tRNA-synth_II"/>
</dbReference>
<dbReference type="GO" id="GO:0006432">
    <property type="term" value="P:phenylalanyl-tRNA aminoacylation"/>
    <property type="evidence" value="ECO:0007669"/>
    <property type="project" value="UniProtKB-UniRule"/>
</dbReference>
<keyword evidence="10 13" id="KW-0648">Protein biosynthesis</keyword>
<keyword evidence="5 13" id="KW-0436">Ligase</keyword>
<evidence type="ECO:0000256" key="9">
    <source>
        <dbReference type="ARBA" id="ARBA00022842"/>
    </source>
</evidence>
<dbReference type="CDD" id="cd00496">
    <property type="entry name" value="PheRS_alpha_core"/>
    <property type="match status" value="1"/>
</dbReference>
<dbReference type="GO" id="GO:0005737">
    <property type="term" value="C:cytoplasm"/>
    <property type="evidence" value="ECO:0007669"/>
    <property type="project" value="UniProtKB-SubCell"/>
</dbReference>
<dbReference type="Proteomes" id="UP000886758">
    <property type="component" value="Unassembled WGS sequence"/>
</dbReference>
<dbReference type="GO" id="GO:0000287">
    <property type="term" value="F:magnesium ion binding"/>
    <property type="evidence" value="ECO:0007669"/>
    <property type="project" value="UniProtKB-UniRule"/>
</dbReference>
<proteinExistence type="inferred from homology"/>
<dbReference type="InterPro" id="IPR010978">
    <property type="entry name" value="tRNA-bd_arm"/>
</dbReference>
<keyword evidence="8 13" id="KW-0067">ATP-binding</keyword>
<dbReference type="PANTHER" id="PTHR11538">
    <property type="entry name" value="PHENYLALANYL-TRNA SYNTHETASE"/>
    <property type="match status" value="1"/>
</dbReference>
<evidence type="ECO:0000256" key="7">
    <source>
        <dbReference type="ARBA" id="ARBA00022741"/>
    </source>
</evidence>
<comment type="cofactor">
    <cofactor evidence="13">
        <name>Mg(2+)</name>
        <dbReference type="ChEBI" id="CHEBI:18420"/>
    </cofactor>
    <text evidence="13">Binds 2 magnesium ions per tetramer.</text>
</comment>
<protein>
    <recommendedName>
        <fullName evidence="13">Phenylalanine--tRNA ligase alpha subunit</fullName>
        <ecNumber evidence="13">6.1.1.20</ecNumber>
    </recommendedName>
    <alternativeName>
        <fullName evidence="13">Phenylalanyl-tRNA synthetase alpha subunit</fullName>
        <shortName evidence="13">PheRS</shortName>
    </alternativeName>
</protein>
<organism evidence="15 16">
    <name type="scientific">Candidatus Pelethenecus faecipullorum</name>
    <dbReference type="NCBI Taxonomy" id="2840900"/>
    <lineage>
        <taxon>Bacteria</taxon>
        <taxon>Bacillati</taxon>
        <taxon>Mycoplasmatota</taxon>
        <taxon>Mollicutes</taxon>
        <taxon>Candidatus Pelethenecus</taxon>
    </lineage>
</organism>
<dbReference type="HAMAP" id="MF_00281">
    <property type="entry name" value="Phe_tRNA_synth_alpha1"/>
    <property type="match status" value="1"/>
</dbReference>
<dbReference type="EMBL" id="DVLF01000141">
    <property type="protein sequence ID" value="HIT50271.1"/>
    <property type="molecule type" value="Genomic_DNA"/>
</dbReference>
<evidence type="ECO:0000256" key="3">
    <source>
        <dbReference type="ARBA" id="ARBA00011209"/>
    </source>
</evidence>
<dbReference type="Pfam" id="PF02912">
    <property type="entry name" value="Phe_tRNA-synt_N"/>
    <property type="match status" value="1"/>
</dbReference>
<dbReference type="NCBIfam" id="TIGR00468">
    <property type="entry name" value="pheS"/>
    <property type="match status" value="1"/>
</dbReference>
<keyword evidence="9 13" id="KW-0460">Magnesium</keyword>
<dbReference type="FunFam" id="3.30.930.10:FF:000003">
    <property type="entry name" value="Phenylalanine--tRNA ligase alpha subunit"/>
    <property type="match status" value="1"/>
</dbReference>
<evidence type="ECO:0000313" key="15">
    <source>
        <dbReference type="EMBL" id="HIT50271.1"/>
    </source>
</evidence>
<dbReference type="InterPro" id="IPR004188">
    <property type="entry name" value="Phe-tRNA_ligase_II_N"/>
</dbReference>
<dbReference type="InterPro" id="IPR045864">
    <property type="entry name" value="aa-tRNA-synth_II/BPL/LPL"/>
</dbReference>
<dbReference type="SUPFAM" id="SSF46589">
    <property type="entry name" value="tRNA-binding arm"/>
    <property type="match status" value="1"/>
</dbReference>
<sequence length="345" mass="39140">MEQYNLEELIEQATQVLKTVKDLPSLQQVRANYLGKKGLIASMMGNLKAMTIEQKKEWGMKSNQIKQALEALFEEKRKAIEEADIASKLALETIDVTLPGYQMHLGSIHPLQQTIMELEDLYIGMGYTIEEGPEIETDEYCFEKLNLPKGHPARDMQDTFYITPELLLRSQTSPVQVRTMLKEKGKPIKIICPGKVYRRDADDATHSHQFMQLEGLVLGPDITLADLKGALLEMVQAMFGKERKIRLRPSFFPFTEPSVEVDVSCGRCGGVGCSMCKNTGWIEILGAGMVNNRVLEMCGYDPKEIQGFAFGIGIERVTMLKYHIDDIRNFYLNDVRFLNQFKEGK</sequence>
<accession>A0A9D1GSR1</accession>
<evidence type="ECO:0000256" key="10">
    <source>
        <dbReference type="ARBA" id="ARBA00022917"/>
    </source>
</evidence>
<dbReference type="Gene3D" id="3.30.930.10">
    <property type="entry name" value="Bira Bifunctional Protein, Domain 2"/>
    <property type="match status" value="1"/>
</dbReference>
<dbReference type="Pfam" id="PF01409">
    <property type="entry name" value="tRNA-synt_2d"/>
    <property type="match status" value="1"/>
</dbReference>
<keyword evidence="6 13" id="KW-0479">Metal-binding</keyword>
<dbReference type="SUPFAM" id="SSF55681">
    <property type="entry name" value="Class II aaRS and biotin synthetases"/>
    <property type="match status" value="1"/>
</dbReference>
<dbReference type="GO" id="GO:0004826">
    <property type="term" value="F:phenylalanine-tRNA ligase activity"/>
    <property type="evidence" value="ECO:0007669"/>
    <property type="project" value="UniProtKB-UniRule"/>
</dbReference>
<keyword evidence="4 13" id="KW-0963">Cytoplasm</keyword>
<name>A0A9D1GSR1_9MOLU</name>
<dbReference type="InterPro" id="IPR002319">
    <property type="entry name" value="Phenylalanyl-tRNA_Synthase"/>
</dbReference>
<dbReference type="GO" id="GO:0005524">
    <property type="term" value="F:ATP binding"/>
    <property type="evidence" value="ECO:0007669"/>
    <property type="project" value="UniProtKB-UniRule"/>
</dbReference>
<comment type="caution">
    <text evidence="15">The sequence shown here is derived from an EMBL/GenBank/DDBJ whole genome shotgun (WGS) entry which is preliminary data.</text>
</comment>
<dbReference type="AlphaFoldDB" id="A0A9D1GSR1"/>
<evidence type="ECO:0000256" key="4">
    <source>
        <dbReference type="ARBA" id="ARBA00022490"/>
    </source>
</evidence>
<evidence type="ECO:0000256" key="12">
    <source>
        <dbReference type="ARBA" id="ARBA00049255"/>
    </source>
</evidence>
<feature type="domain" description="Aminoacyl-transfer RNA synthetases class-II family profile" evidence="14">
    <location>
        <begin position="111"/>
        <end position="320"/>
    </location>
</feature>
<evidence type="ECO:0000256" key="5">
    <source>
        <dbReference type="ARBA" id="ARBA00022598"/>
    </source>
</evidence>
<reference evidence="15" key="2">
    <citation type="journal article" date="2021" name="PeerJ">
        <title>Extensive microbial diversity within the chicken gut microbiome revealed by metagenomics and culture.</title>
        <authorList>
            <person name="Gilroy R."/>
            <person name="Ravi A."/>
            <person name="Getino M."/>
            <person name="Pursley I."/>
            <person name="Horton D.L."/>
            <person name="Alikhan N.F."/>
            <person name="Baker D."/>
            <person name="Gharbi K."/>
            <person name="Hall N."/>
            <person name="Watson M."/>
            <person name="Adriaenssens E.M."/>
            <person name="Foster-Nyarko E."/>
            <person name="Jarju S."/>
            <person name="Secka A."/>
            <person name="Antonio M."/>
            <person name="Oren A."/>
            <person name="Chaudhuri R.R."/>
            <person name="La Ragione R."/>
            <person name="Hildebrand F."/>
            <person name="Pallen M.J."/>
        </authorList>
    </citation>
    <scope>NUCLEOTIDE SEQUENCE</scope>
    <source>
        <strain evidence="15">ChiW17-6978</strain>
    </source>
</reference>
<gene>
    <name evidence="13 15" type="primary">pheS</name>
    <name evidence="15" type="ORF">IAD46_04515</name>
</gene>
<comment type="similarity">
    <text evidence="2 13">Belongs to the class-II aminoacyl-tRNA synthetase family. Phe-tRNA synthetase alpha subunit type 1 subfamily.</text>
</comment>
<dbReference type="GO" id="GO:0000049">
    <property type="term" value="F:tRNA binding"/>
    <property type="evidence" value="ECO:0007669"/>
    <property type="project" value="InterPro"/>
</dbReference>
<evidence type="ECO:0000256" key="8">
    <source>
        <dbReference type="ARBA" id="ARBA00022840"/>
    </source>
</evidence>
<comment type="subunit">
    <text evidence="3 13">Tetramer of two alpha and two beta subunits.</text>
</comment>
<evidence type="ECO:0000259" key="14">
    <source>
        <dbReference type="PROSITE" id="PS50862"/>
    </source>
</evidence>
<evidence type="ECO:0000256" key="2">
    <source>
        <dbReference type="ARBA" id="ARBA00010207"/>
    </source>
</evidence>
<evidence type="ECO:0000256" key="11">
    <source>
        <dbReference type="ARBA" id="ARBA00023146"/>
    </source>
</evidence>
<evidence type="ECO:0000256" key="6">
    <source>
        <dbReference type="ARBA" id="ARBA00022723"/>
    </source>
</evidence>
<evidence type="ECO:0000256" key="1">
    <source>
        <dbReference type="ARBA" id="ARBA00004496"/>
    </source>
</evidence>
<dbReference type="InterPro" id="IPR004529">
    <property type="entry name" value="Phe-tRNA-synth_IIc_asu"/>
</dbReference>
<comment type="subcellular location">
    <subcellularLocation>
        <location evidence="1 13">Cytoplasm</location>
    </subcellularLocation>
</comment>
<comment type="catalytic activity">
    <reaction evidence="12 13">
        <text>tRNA(Phe) + L-phenylalanine + ATP = L-phenylalanyl-tRNA(Phe) + AMP + diphosphate + H(+)</text>
        <dbReference type="Rhea" id="RHEA:19413"/>
        <dbReference type="Rhea" id="RHEA-COMP:9668"/>
        <dbReference type="Rhea" id="RHEA-COMP:9699"/>
        <dbReference type="ChEBI" id="CHEBI:15378"/>
        <dbReference type="ChEBI" id="CHEBI:30616"/>
        <dbReference type="ChEBI" id="CHEBI:33019"/>
        <dbReference type="ChEBI" id="CHEBI:58095"/>
        <dbReference type="ChEBI" id="CHEBI:78442"/>
        <dbReference type="ChEBI" id="CHEBI:78531"/>
        <dbReference type="ChEBI" id="CHEBI:456215"/>
        <dbReference type="EC" id="6.1.1.20"/>
    </reaction>
</comment>
<dbReference type="PROSITE" id="PS50862">
    <property type="entry name" value="AA_TRNA_LIGASE_II"/>
    <property type="match status" value="1"/>
</dbReference>
<evidence type="ECO:0000256" key="13">
    <source>
        <dbReference type="HAMAP-Rule" id="MF_00281"/>
    </source>
</evidence>
<dbReference type="InterPro" id="IPR022911">
    <property type="entry name" value="Phe_tRNA_ligase_alpha1_bac"/>
</dbReference>
<feature type="binding site" evidence="13">
    <location>
        <position position="256"/>
    </location>
    <ligand>
        <name>Mg(2+)</name>
        <dbReference type="ChEBI" id="CHEBI:18420"/>
        <note>shared with beta subunit</note>
    </ligand>
</feature>
<dbReference type="PANTHER" id="PTHR11538:SF41">
    <property type="entry name" value="PHENYLALANINE--TRNA LIGASE, MITOCHONDRIAL"/>
    <property type="match status" value="1"/>
</dbReference>